<keyword evidence="3" id="KW-1133">Transmembrane helix</keyword>
<feature type="transmembrane region" description="Helical" evidence="3">
    <location>
        <begin position="276"/>
        <end position="295"/>
    </location>
</feature>
<accession>A0A5N5D9N2</accession>
<comment type="caution">
    <text evidence="4">The sequence shown here is derived from an EMBL/GenBank/DDBJ whole genome shotgun (WGS) entry which is preliminary data.</text>
</comment>
<evidence type="ECO:0000313" key="4">
    <source>
        <dbReference type="EMBL" id="KAB2574012.1"/>
    </source>
</evidence>
<keyword evidence="3" id="KW-0472">Membrane</keyword>
<keyword evidence="5" id="KW-1185">Reference proteome</keyword>
<feature type="region of interest" description="Disordered" evidence="2">
    <location>
        <begin position="336"/>
        <end position="355"/>
    </location>
</feature>
<organism evidence="4 5">
    <name type="scientific">Lasiodiplodia theobromae</name>
    <dbReference type="NCBI Taxonomy" id="45133"/>
    <lineage>
        <taxon>Eukaryota</taxon>
        <taxon>Fungi</taxon>
        <taxon>Dikarya</taxon>
        <taxon>Ascomycota</taxon>
        <taxon>Pezizomycotina</taxon>
        <taxon>Dothideomycetes</taxon>
        <taxon>Dothideomycetes incertae sedis</taxon>
        <taxon>Botryosphaeriales</taxon>
        <taxon>Botryosphaeriaceae</taxon>
        <taxon>Lasiodiplodia</taxon>
    </lineage>
</organism>
<protein>
    <submittedName>
        <fullName evidence="4">Uncharacterized protein</fullName>
    </submittedName>
</protein>
<sequence length="368" mass="40623">MHRSDSIAIAKLAQTGRSSTLAAPFGTKQERDPSVKRSHLSLHGHKHHSHHHHHHHRHASRSSKYGGDEKEIKSAVLPTVRPQFPEMNVVKPANSSTSGGSGSANDLVSPSVVAEYDQGVRRVASRVIKPEDVSRERARQRQRDEQLRTALRVLDEQSMATTRRLDDTYYSILEKVASLHGTIGGLQELSTLTKRLRAGFAADAAELVDEVDGSLDGIGDFAAQARLLEEFEARIAAGKERAARLNERLDAARKRVDERERMEEEWRTSVNRRLRIFWSVLAAMVALFLVGYIVYGIRTQGAGEAVSNTTNATAKRNFSVDLENVVVPPPVRDILDSVHSSPSSATTPSPLTSNAASDDEILHVFDEL</sequence>
<feature type="compositionally biased region" description="Basic residues" evidence="2">
    <location>
        <begin position="36"/>
        <end position="61"/>
    </location>
</feature>
<feature type="compositionally biased region" description="Low complexity" evidence="2">
    <location>
        <begin position="340"/>
        <end position="355"/>
    </location>
</feature>
<evidence type="ECO:0000313" key="5">
    <source>
        <dbReference type="Proteomes" id="UP000325902"/>
    </source>
</evidence>
<evidence type="ECO:0000256" key="3">
    <source>
        <dbReference type="SAM" id="Phobius"/>
    </source>
</evidence>
<reference evidence="4 5" key="1">
    <citation type="journal article" date="2019" name="Sci. Rep.">
        <title>A multi-omics analysis of the grapevine pathogen Lasiodiplodia theobromae reveals that temperature affects the expression of virulence- and pathogenicity-related genes.</title>
        <authorList>
            <person name="Felix C."/>
            <person name="Meneses R."/>
            <person name="Goncalves M.F.M."/>
            <person name="Tilleman L."/>
            <person name="Duarte A.S."/>
            <person name="Jorrin-Novo J.V."/>
            <person name="Van de Peer Y."/>
            <person name="Deforce D."/>
            <person name="Van Nieuwerburgh F."/>
            <person name="Esteves A.C."/>
            <person name="Alves A."/>
        </authorList>
    </citation>
    <scope>NUCLEOTIDE SEQUENCE [LARGE SCALE GENOMIC DNA]</scope>
    <source>
        <strain evidence="4 5">LA-SOL3</strain>
    </source>
</reference>
<evidence type="ECO:0000256" key="1">
    <source>
        <dbReference type="SAM" id="Coils"/>
    </source>
</evidence>
<feature type="region of interest" description="Disordered" evidence="2">
    <location>
        <begin position="20"/>
        <end position="70"/>
    </location>
</feature>
<feature type="coiled-coil region" evidence="1">
    <location>
        <begin position="228"/>
        <end position="262"/>
    </location>
</feature>
<dbReference type="Proteomes" id="UP000325902">
    <property type="component" value="Unassembled WGS sequence"/>
</dbReference>
<keyword evidence="3" id="KW-0812">Transmembrane</keyword>
<gene>
    <name evidence="4" type="ORF">DBV05_g7318</name>
</gene>
<proteinExistence type="predicted"/>
<dbReference type="OrthoDB" id="5419542at2759"/>
<dbReference type="EMBL" id="VCHE01000049">
    <property type="protein sequence ID" value="KAB2574012.1"/>
    <property type="molecule type" value="Genomic_DNA"/>
</dbReference>
<keyword evidence="1" id="KW-0175">Coiled coil</keyword>
<name>A0A5N5D9N2_9PEZI</name>
<evidence type="ECO:0000256" key="2">
    <source>
        <dbReference type="SAM" id="MobiDB-lite"/>
    </source>
</evidence>
<dbReference type="AlphaFoldDB" id="A0A5N5D9N2"/>